<dbReference type="InterPro" id="IPR035986">
    <property type="entry name" value="PKD_dom_sf"/>
</dbReference>
<gene>
    <name evidence="3" type="ORF">IJ22_34920</name>
</gene>
<feature type="compositionally biased region" description="Polar residues" evidence="1">
    <location>
        <begin position="439"/>
        <end position="450"/>
    </location>
</feature>
<organism evidence="3 4">
    <name type="scientific">Paenibacillus naphthalenovorans</name>
    <dbReference type="NCBI Taxonomy" id="162209"/>
    <lineage>
        <taxon>Bacteria</taxon>
        <taxon>Bacillati</taxon>
        <taxon>Bacillota</taxon>
        <taxon>Bacilli</taxon>
        <taxon>Bacillales</taxon>
        <taxon>Paenibacillaceae</taxon>
        <taxon>Paenibacillus</taxon>
    </lineage>
</organism>
<protein>
    <recommendedName>
        <fullName evidence="2">CARDB domain-containing protein</fullName>
    </recommendedName>
</protein>
<evidence type="ECO:0000313" key="3">
    <source>
        <dbReference type="EMBL" id="ALS23830.1"/>
    </source>
</evidence>
<dbReference type="Pfam" id="PF25788">
    <property type="entry name" value="Ig_Rha78A_N"/>
    <property type="match status" value="1"/>
</dbReference>
<feature type="region of interest" description="Disordered" evidence="1">
    <location>
        <begin position="439"/>
        <end position="467"/>
    </location>
</feature>
<feature type="region of interest" description="Disordered" evidence="1">
    <location>
        <begin position="164"/>
        <end position="187"/>
    </location>
</feature>
<dbReference type="EMBL" id="CP013652">
    <property type="protein sequence ID" value="ALS23830.1"/>
    <property type="molecule type" value="Genomic_DNA"/>
</dbReference>
<evidence type="ECO:0000259" key="2">
    <source>
        <dbReference type="Pfam" id="PF07705"/>
    </source>
</evidence>
<proteinExistence type="predicted"/>
<dbReference type="Gene3D" id="2.60.40.10">
    <property type="entry name" value="Immunoglobulins"/>
    <property type="match status" value="2"/>
</dbReference>
<reference evidence="3 4" key="2">
    <citation type="journal article" date="2016" name="Genome Announc.">
        <title>Complete Genome Sequences of Two Interactive Moderate Thermophiles, Paenibacillus napthalenovorans 32O-Y and Paenibacillus sp. 32O-W.</title>
        <authorList>
            <person name="Butler R.R.III."/>
            <person name="Wang J."/>
            <person name="Stark B.C."/>
            <person name="Pombert J.F."/>
        </authorList>
    </citation>
    <scope>NUCLEOTIDE SEQUENCE [LARGE SCALE GENOMIC DNA]</scope>
    <source>
        <strain evidence="3 4">32O-Y</strain>
    </source>
</reference>
<evidence type="ECO:0000256" key="1">
    <source>
        <dbReference type="SAM" id="MobiDB-lite"/>
    </source>
</evidence>
<dbReference type="OrthoDB" id="2088379at2"/>
<feature type="compositionally biased region" description="Low complexity" evidence="1">
    <location>
        <begin position="166"/>
        <end position="178"/>
    </location>
</feature>
<dbReference type="Gene3D" id="2.60.120.560">
    <property type="entry name" value="Exo-inulinase, domain 1"/>
    <property type="match status" value="1"/>
</dbReference>
<dbReference type="Proteomes" id="UP000061660">
    <property type="component" value="Chromosome"/>
</dbReference>
<dbReference type="Pfam" id="PF07705">
    <property type="entry name" value="CARDB"/>
    <property type="match status" value="1"/>
</dbReference>
<evidence type="ECO:0000313" key="4">
    <source>
        <dbReference type="Proteomes" id="UP000061660"/>
    </source>
</evidence>
<dbReference type="PATRIC" id="fig|162209.4.peg.3710"/>
<dbReference type="RefSeq" id="WP_062409665.1">
    <property type="nucleotide sequence ID" value="NZ_CP013652.1"/>
</dbReference>
<reference evidence="4" key="1">
    <citation type="submission" date="2015-12" db="EMBL/GenBank/DDBJ databases">
        <title>Complete genome sequences of two moderately thermophilic Paenibacillus species.</title>
        <authorList>
            <person name="Butler R.III."/>
            <person name="Wang J."/>
            <person name="Stark B.C."/>
            <person name="Pombert J.-F."/>
        </authorList>
    </citation>
    <scope>NUCLEOTIDE SEQUENCE [LARGE SCALE GENOMIC DNA]</scope>
    <source>
        <strain evidence="4">32O-Y</strain>
    </source>
</reference>
<keyword evidence="4" id="KW-1185">Reference proteome</keyword>
<dbReference type="STRING" id="162209.IJ22_34920"/>
<sequence precursor="true">MKKKRFSLLMLAVFLAQFILPFIDYRVAFAAESKTMYIDFQSGTLRDQPVSGEHYSANNTWSKNIDLSPYIDGTVKDVTVTVGPGQTATRSLNGNSVTIHVNGNELTVYGRAFTNPGHQIYRLPDGKRWEHKGANTSIYQFVPNDAASGGITQKPGIIPGEGYIRPSSSSTASSTPTAYNGTNKEGNDLRYLFGNPPKDMVDIAPNWNMNGAAVTRAYNVPPPSVFYKTQPTQGNPRPNDPVPLVDPSSIRLTGASEMKIGTEPYSWGYINGSNQIAVRRILDTVCTFDPKDPVPVGDPKDCIIESKNTGYGQLNNYVMEVNTDWQAKTYIYSMGKVEITYEIPATPDLAAQEIKVDNACIPVGSTQTIRYSYKNIGVSTSTAFTVQLKVDGVVVKTENASGGANNGVLLGGTYSYTFSTAAPKIFSLVVDSGNTVGDTNRSNNTTNETFTPQATCETTPPPTQEPGTLTGELTIQKGFLPWKENNVFTVETRPQGCELSKFKWHMSGNGGELTMPPPGAADHGWYPNTSGNTNSWVFAFDHATKQYPANMKSGTVTVTFIALDSCGVERTIGPKTFEIGPPPPNNPPQLRVTFVDTAGEPISTVIVGDTVGLKVTELKDPDGDPITFYWDFEDPMNTTEWVRGLPGKHSWSKPYTRQSYSGMTADVLGMQVVCAYAADGVSSTNACANLDVVPPNPIPKIKGQQVIKVGRPLTIPWDSSESYSPVKGRMIDHTKDEWINAKQSYSVVGTEKIQLHVYDNTGLKSLEPDTWDLTVIPDQPPVIDFQYSATVSRVGTAKFRNASYSPDGDTIVQYRVTYGYDANNNGNCTPTSTLISSNNEVFDFKPDKVGKYCFRVYAKEDYGKDAYKDYVVESINDSPEVSFTVSGETTEPEPAIWNGIPNGDFLTDSWINTTLDKNVIPKFAWRISPAGTLSTGVRTDNISSISPGQYKMPSLALPDAPGTLAGGYGSLPGITFFSTPDYYLGNNMFLVGGYQSWYERQRLYITGFHLPQPIQLIEFPFDSSYTVHVKEDVGEVIVLHSNQFAVQGSPYDITTQWKRYKIASLRGGNISIDASGSYRMQNSSGWFGPTNKSGVFPTYSDGSSPFDLQVLMKFNYDYKSIDLTNRIIKSYTFDNLTTPYKVETYTDVPSETGDFGGPKVHPGTMGSVSFRAPSGNIYFTAQYYMYKFDGDTGKITRIGQAGSWSERATISGVNEDETLVRYNLTYDSSVSGGQQYRYLDVATGQSHWATIPAGFNTNFDLDTDLGFDGDINGRSLEYSRVKETRTGNFLFDTSCNTYAYNQLTVISESLYIMCGQVYSFTPSSSQTQNTNEHFSFGQIMKPSMSPLFDATIQWEQKANATYLDYIPYGMSFRIQDSKNMYRLESMKDRLRLVKIVNGRKTTISEIARSSFNNAWYNYQIKMNGNRFRIYENGTLVIDKTDSTFSSGTFGPYSLQEYSEFKGIRYAIYPPQTSKYLNGYALVDKEVKYEHTFSDPENDPRYDNGTQWKYAHVDTTIFLDTGDGKSGLSSRHGQTVTTPILNFDKVGVYKIEYRAPDDPHPNHRLADGSQAFQDYSKYSDWYTQQLIVHRAPISKFTLSLAADNTIAWTDHSFDPDRCYAKGNCQAPYADNSGIYAKKFYYVTPSGNTTVASKLVRPTESGVYTVYMAVQDEYGAWSDWYEQTITVTVIPPPNVPPTVTLTFPTGTQANPTPVSLQPTIRWNQADANPGTIFTVFNLMIKDEAGFCVECLNHQVMDTTAASWAWTMENRLLMGQKYSAQVQVSDGEAWSGWSNIGWMTTNRPPEAYMSYPYGTQANPTIANTLRPTLAWSQTDPDPGTLFTHFQIQITNEANTAMVLDSGKIVQNTASTSASWTVTSDLPAGQKLRVRVMVWDQYGAASDWSPQAWLYINRAPSGTLTFASPIYEHDTPAFTVISSDPDGDALSITVESSFNGGEFSTIRQWHNVPSGQQSVFTYGPIPEGNYVFRLTIHDGWGGMFQQTYSFVVLPLDITGWVNHTPEWESYRQAWNAKYPQRQRGERDFWAGEAFELAAQVTDTGVSATKPDDVDATLIETGETVPLTGSNDTRFTGQLLNTDHVRMLQNGEEYTFRFKVRWTNGLEQTTDVPVRIIGSMYDVIVNQIRH</sequence>
<accession>A0A0U2VT16</accession>
<feature type="domain" description="CARDB" evidence="2">
    <location>
        <begin position="346"/>
        <end position="447"/>
    </location>
</feature>
<dbReference type="KEGG" id="pnp:IJ22_34920"/>
<name>A0A0U2VT16_9BACL</name>
<dbReference type="InterPro" id="IPR013783">
    <property type="entry name" value="Ig-like_fold"/>
</dbReference>
<dbReference type="InterPro" id="IPR011635">
    <property type="entry name" value="CARDB"/>
</dbReference>
<dbReference type="SUPFAM" id="SSF49299">
    <property type="entry name" value="PKD domain"/>
    <property type="match status" value="1"/>
</dbReference>